<dbReference type="AlphaFoldDB" id="A0AAV6W594"/>
<comment type="caution">
    <text evidence="2">The sequence shown here is derived from an EMBL/GenBank/DDBJ whole genome shotgun (WGS) entry which is preliminary data.</text>
</comment>
<evidence type="ECO:0000313" key="2">
    <source>
        <dbReference type="EMBL" id="KAG8365758.1"/>
    </source>
</evidence>
<dbReference type="Proteomes" id="UP000826271">
    <property type="component" value="Unassembled WGS sequence"/>
</dbReference>
<organism evidence="2 3">
    <name type="scientific">Buddleja alternifolia</name>
    <dbReference type="NCBI Taxonomy" id="168488"/>
    <lineage>
        <taxon>Eukaryota</taxon>
        <taxon>Viridiplantae</taxon>
        <taxon>Streptophyta</taxon>
        <taxon>Embryophyta</taxon>
        <taxon>Tracheophyta</taxon>
        <taxon>Spermatophyta</taxon>
        <taxon>Magnoliopsida</taxon>
        <taxon>eudicotyledons</taxon>
        <taxon>Gunneridae</taxon>
        <taxon>Pentapetalae</taxon>
        <taxon>asterids</taxon>
        <taxon>lamiids</taxon>
        <taxon>Lamiales</taxon>
        <taxon>Scrophulariaceae</taxon>
        <taxon>Buddlejeae</taxon>
        <taxon>Buddleja</taxon>
    </lineage>
</organism>
<sequence>MPQADIIKRFEDMQMTQHLRVGIPPERNMMNHQALQSIWESPRTILSKVFARGLNDGEFFRTLTKKPTMSLENLLASAEKYAPEEVARMKGTEAQIQSKNKKKVEHSLKRPRSEDMEKGDNCYSRHTPLKATLVQELMGHKNCVRWPSRARPGLVSTKPDKYC</sequence>
<proteinExistence type="predicted"/>
<reference evidence="2" key="1">
    <citation type="submission" date="2019-10" db="EMBL/GenBank/DDBJ databases">
        <authorList>
            <person name="Zhang R."/>
            <person name="Pan Y."/>
            <person name="Wang J."/>
            <person name="Ma R."/>
            <person name="Yu S."/>
        </authorList>
    </citation>
    <scope>NUCLEOTIDE SEQUENCE</scope>
    <source>
        <strain evidence="2">LA-IB0</strain>
        <tissue evidence="2">Leaf</tissue>
    </source>
</reference>
<feature type="compositionally biased region" description="Basic and acidic residues" evidence="1">
    <location>
        <begin position="105"/>
        <end position="120"/>
    </location>
</feature>
<accession>A0AAV6W594</accession>
<evidence type="ECO:0000256" key="1">
    <source>
        <dbReference type="SAM" id="MobiDB-lite"/>
    </source>
</evidence>
<name>A0AAV6W594_9LAMI</name>
<dbReference type="EMBL" id="WHWC01000017">
    <property type="protein sequence ID" value="KAG8365758.1"/>
    <property type="molecule type" value="Genomic_DNA"/>
</dbReference>
<keyword evidence="3" id="KW-1185">Reference proteome</keyword>
<protein>
    <submittedName>
        <fullName evidence="2">Uncharacterized protein</fullName>
    </submittedName>
</protein>
<feature type="region of interest" description="Disordered" evidence="1">
    <location>
        <begin position="91"/>
        <end position="123"/>
    </location>
</feature>
<evidence type="ECO:0000313" key="3">
    <source>
        <dbReference type="Proteomes" id="UP000826271"/>
    </source>
</evidence>
<gene>
    <name evidence="2" type="ORF">BUALT_Bualt17G0005200</name>
</gene>